<keyword evidence="2" id="KW-1185">Reference proteome</keyword>
<accession>A0A1A9ZM03</accession>
<dbReference type="AlphaFoldDB" id="A0A1A9ZM03"/>
<dbReference type="Proteomes" id="UP000092445">
    <property type="component" value="Unassembled WGS sequence"/>
</dbReference>
<name>A0A1A9ZM03_GLOPL</name>
<reference evidence="1" key="2">
    <citation type="submission" date="2020-05" db="UniProtKB">
        <authorList>
            <consortium name="EnsemblMetazoa"/>
        </authorList>
    </citation>
    <scope>IDENTIFICATION</scope>
    <source>
        <strain evidence="1">IAEA</strain>
    </source>
</reference>
<dbReference type="VEuPathDB" id="VectorBase:GPAI018796"/>
<sequence>MNIRIVIIFKGLMLSLDQPIQSLKITISKKHCQNPQLNNANILTRGQLDPHQATLSQIELFCKTSSPYPYRDPCNTADRENELEMLAEDSFVLLRITRPESSRNKL</sequence>
<evidence type="ECO:0000313" key="1">
    <source>
        <dbReference type="EnsemblMetazoa" id="GPAI018796-PA"/>
    </source>
</evidence>
<dbReference type="EnsemblMetazoa" id="GPAI018796-RA">
    <property type="protein sequence ID" value="GPAI018796-PA"/>
    <property type="gene ID" value="GPAI018796"/>
</dbReference>
<proteinExistence type="predicted"/>
<organism evidence="1 2">
    <name type="scientific">Glossina pallidipes</name>
    <name type="common">Tsetse fly</name>
    <dbReference type="NCBI Taxonomy" id="7398"/>
    <lineage>
        <taxon>Eukaryota</taxon>
        <taxon>Metazoa</taxon>
        <taxon>Ecdysozoa</taxon>
        <taxon>Arthropoda</taxon>
        <taxon>Hexapoda</taxon>
        <taxon>Insecta</taxon>
        <taxon>Pterygota</taxon>
        <taxon>Neoptera</taxon>
        <taxon>Endopterygota</taxon>
        <taxon>Diptera</taxon>
        <taxon>Brachycera</taxon>
        <taxon>Muscomorpha</taxon>
        <taxon>Hippoboscoidea</taxon>
        <taxon>Glossinidae</taxon>
        <taxon>Glossina</taxon>
    </lineage>
</organism>
<protein>
    <submittedName>
        <fullName evidence="1">Uncharacterized protein</fullName>
    </submittedName>
</protein>
<evidence type="ECO:0000313" key="2">
    <source>
        <dbReference type="Proteomes" id="UP000092445"/>
    </source>
</evidence>
<reference evidence="2" key="1">
    <citation type="submission" date="2014-03" db="EMBL/GenBank/DDBJ databases">
        <authorList>
            <person name="Aksoy S."/>
            <person name="Warren W."/>
            <person name="Wilson R.K."/>
        </authorList>
    </citation>
    <scope>NUCLEOTIDE SEQUENCE [LARGE SCALE GENOMIC DNA]</scope>
    <source>
        <strain evidence="2">IAEA</strain>
    </source>
</reference>